<organism evidence="2 3">
    <name type="scientific">Exidia glandulosa HHB12029</name>
    <dbReference type="NCBI Taxonomy" id="1314781"/>
    <lineage>
        <taxon>Eukaryota</taxon>
        <taxon>Fungi</taxon>
        <taxon>Dikarya</taxon>
        <taxon>Basidiomycota</taxon>
        <taxon>Agaricomycotina</taxon>
        <taxon>Agaricomycetes</taxon>
        <taxon>Auriculariales</taxon>
        <taxon>Exidiaceae</taxon>
        <taxon>Exidia</taxon>
    </lineage>
</organism>
<feature type="signal peptide" evidence="1">
    <location>
        <begin position="1"/>
        <end position="20"/>
    </location>
</feature>
<proteinExistence type="predicted"/>
<feature type="chain" id="PRO_5007856888" evidence="1">
    <location>
        <begin position="21"/>
        <end position="195"/>
    </location>
</feature>
<dbReference type="EMBL" id="KV426180">
    <property type="protein sequence ID" value="KZV85668.1"/>
    <property type="molecule type" value="Genomic_DNA"/>
</dbReference>
<keyword evidence="3" id="KW-1185">Reference proteome</keyword>
<evidence type="ECO:0000313" key="2">
    <source>
        <dbReference type="EMBL" id="KZV85668.1"/>
    </source>
</evidence>
<name>A0A165DYJ9_EXIGL</name>
<dbReference type="InParanoid" id="A0A165DYJ9"/>
<protein>
    <submittedName>
        <fullName evidence="2">Uncharacterized protein</fullName>
    </submittedName>
</protein>
<accession>A0A165DYJ9</accession>
<evidence type="ECO:0000313" key="3">
    <source>
        <dbReference type="Proteomes" id="UP000077266"/>
    </source>
</evidence>
<reference evidence="2 3" key="1">
    <citation type="journal article" date="2016" name="Mol. Biol. Evol.">
        <title>Comparative Genomics of Early-Diverging Mushroom-Forming Fungi Provides Insights into the Origins of Lignocellulose Decay Capabilities.</title>
        <authorList>
            <person name="Nagy L.G."/>
            <person name="Riley R."/>
            <person name="Tritt A."/>
            <person name="Adam C."/>
            <person name="Daum C."/>
            <person name="Floudas D."/>
            <person name="Sun H."/>
            <person name="Yadav J.S."/>
            <person name="Pangilinan J."/>
            <person name="Larsson K.H."/>
            <person name="Matsuura K."/>
            <person name="Barry K."/>
            <person name="Labutti K."/>
            <person name="Kuo R."/>
            <person name="Ohm R.A."/>
            <person name="Bhattacharya S.S."/>
            <person name="Shirouzu T."/>
            <person name="Yoshinaga Y."/>
            <person name="Martin F.M."/>
            <person name="Grigoriev I.V."/>
            <person name="Hibbett D.S."/>
        </authorList>
    </citation>
    <scope>NUCLEOTIDE SEQUENCE [LARGE SCALE GENOMIC DNA]</scope>
    <source>
        <strain evidence="2 3">HHB12029</strain>
    </source>
</reference>
<dbReference type="AlphaFoldDB" id="A0A165DYJ9"/>
<sequence length="195" mass="19918">MLSPRVVALALVAALSCVSSAQFVAVDSANITTTGSPAARAFPSPGLSCATTGFNIPNVTQSLTFNATSNVTLEGFYASTAWVILVDYPDNETAPCPEGAFLRLVVDGNPTPLFGNGFATPAGLEDKPTCRSAVGEGSLDPRKAHNITLLTNCALSVAGFFLETDITNDATKSSPSVSLTAGVSIVLLALFASSA</sequence>
<dbReference type="Proteomes" id="UP000077266">
    <property type="component" value="Unassembled WGS sequence"/>
</dbReference>
<keyword evidence="1" id="KW-0732">Signal</keyword>
<gene>
    <name evidence="2" type="ORF">EXIGLDRAFT_775330</name>
</gene>
<evidence type="ECO:0000256" key="1">
    <source>
        <dbReference type="SAM" id="SignalP"/>
    </source>
</evidence>
<dbReference type="PROSITE" id="PS51257">
    <property type="entry name" value="PROKAR_LIPOPROTEIN"/>
    <property type="match status" value="1"/>
</dbReference>